<dbReference type="InterPro" id="IPR032033">
    <property type="entry name" value="Cytochrome_P460"/>
</dbReference>
<accession>A0A517TBE8</accession>
<dbReference type="InterPro" id="IPR038142">
    <property type="entry name" value="Cytochrome_P460_sp"/>
</dbReference>
<dbReference type="CDD" id="cd20716">
    <property type="entry name" value="cyt_P460_fam"/>
    <property type="match status" value="1"/>
</dbReference>
<organism evidence="3 4">
    <name type="scientific">Calycomorphotria hydatis</name>
    <dbReference type="NCBI Taxonomy" id="2528027"/>
    <lineage>
        <taxon>Bacteria</taxon>
        <taxon>Pseudomonadati</taxon>
        <taxon>Planctomycetota</taxon>
        <taxon>Planctomycetia</taxon>
        <taxon>Planctomycetales</taxon>
        <taxon>Planctomycetaceae</taxon>
        <taxon>Calycomorphotria</taxon>
    </lineage>
</organism>
<name>A0A517TBE8_9PLAN</name>
<protein>
    <recommendedName>
        <fullName evidence="2">Cytochrome P460 domain-containing protein</fullName>
    </recommendedName>
</protein>
<sequence length="216" mass="24363">MTMLELMRINITNMQFAQGNMMRRHLSLVGLVVATAIIGWQLHFAMSAFAQSSSRVQSGSGTQQDSGSSSRSSARTRQTFESRFWVWLQGAKYKNWSPMPGQTTEMYPGESPHGVKLKTYVNRLVAGNPKNPPHGSIIVKENFSTEGELVAITAMYRVNNYDPEHNDWYWVKYSPTGEVARTTPEEGFRRIAGRYDTCYECHKTAKGGDYLFSNGN</sequence>
<evidence type="ECO:0000259" key="2">
    <source>
        <dbReference type="Pfam" id="PF16694"/>
    </source>
</evidence>
<dbReference type="Gene3D" id="3.50.70.20">
    <property type="entry name" value="Cytochrome P460"/>
    <property type="match status" value="1"/>
</dbReference>
<dbReference type="Pfam" id="PF16694">
    <property type="entry name" value="Cytochrome_P460"/>
    <property type="match status" value="1"/>
</dbReference>
<feature type="domain" description="Cytochrome P460" evidence="2">
    <location>
        <begin position="133"/>
        <end position="213"/>
    </location>
</feature>
<dbReference type="AlphaFoldDB" id="A0A517TBE8"/>
<gene>
    <name evidence="3" type="ORF">V22_29630</name>
</gene>
<feature type="region of interest" description="Disordered" evidence="1">
    <location>
        <begin position="56"/>
        <end position="75"/>
    </location>
</feature>
<dbReference type="Proteomes" id="UP000319976">
    <property type="component" value="Chromosome"/>
</dbReference>
<dbReference type="KEGG" id="chya:V22_29630"/>
<dbReference type="EMBL" id="CP036316">
    <property type="protein sequence ID" value="QDT65703.1"/>
    <property type="molecule type" value="Genomic_DNA"/>
</dbReference>
<evidence type="ECO:0000313" key="4">
    <source>
        <dbReference type="Proteomes" id="UP000319976"/>
    </source>
</evidence>
<reference evidence="3 4" key="1">
    <citation type="submission" date="2019-02" db="EMBL/GenBank/DDBJ databases">
        <title>Deep-cultivation of Planctomycetes and their phenomic and genomic characterization uncovers novel biology.</title>
        <authorList>
            <person name="Wiegand S."/>
            <person name="Jogler M."/>
            <person name="Boedeker C."/>
            <person name="Pinto D."/>
            <person name="Vollmers J."/>
            <person name="Rivas-Marin E."/>
            <person name="Kohn T."/>
            <person name="Peeters S.H."/>
            <person name="Heuer A."/>
            <person name="Rast P."/>
            <person name="Oberbeckmann S."/>
            <person name="Bunk B."/>
            <person name="Jeske O."/>
            <person name="Meyerdierks A."/>
            <person name="Storesund J.E."/>
            <person name="Kallscheuer N."/>
            <person name="Luecker S."/>
            <person name="Lage O.M."/>
            <person name="Pohl T."/>
            <person name="Merkel B.J."/>
            <person name="Hornburger P."/>
            <person name="Mueller R.-W."/>
            <person name="Bruemmer F."/>
            <person name="Labrenz M."/>
            <person name="Spormann A.M."/>
            <person name="Op den Camp H."/>
            <person name="Overmann J."/>
            <person name="Amann R."/>
            <person name="Jetten M.S.M."/>
            <person name="Mascher T."/>
            <person name="Medema M.H."/>
            <person name="Devos D.P."/>
            <person name="Kaster A.-K."/>
            <person name="Ovreas L."/>
            <person name="Rohde M."/>
            <person name="Galperin M.Y."/>
            <person name="Jogler C."/>
        </authorList>
    </citation>
    <scope>NUCLEOTIDE SEQUENCE [LARGE SCALE GENOMIC DNA]</scope>
    <source>
        <strain evidence="3 4">V22</strain>
    </source>
</reference>
<proteinExistence type="predicted"/>
<feature type="compositionally biased region" description="Low complexity" evidence="1">
    <location>
        <begin position="58"/>
        <end position="75"/>
    </location>
</feature>
<evidence type="ECO:0000256" key="1">
    <source>
        <dbReference type="SAM" id="MobiDB-lite"/>
    </source>
</evidence>
<keyword evidence="4" id="KW-1185">Reference proteome</keyword>
<evidence type="ECO:0000313" key="3">
    <source>
        <dbReference type="EMBL" id="QDT65703.1"/>
    </source>
</evidence>